<proteinExistence type="predicted"/>
<feature type="region of interest" description="Disordered" evidence="1">
    <location>
        <begin position="55"/>
        <end position="75"/>
    </location>
</feature>
<evidence type="ECO:0000256" key="1">
    <source>
        <dbReference type="SAM" id="MobiDB-lite"/>
    </source>
</evidence>
<name>A0A2P1QRX4_9LEPT</name>
<evidence type="ECO:0000313" key="3">
    <source>
        <dbReference type="Proteomes" id="UP000033961"/>
    </source>
</evidence>
<protein>
    <submittedName>
        <fullName evidence="2">Bacteriophage protein, PF04883 family</fullName>
    </submittedName>
</protein>
<dbReference type="Proteomes" id="UP000033961">
    <property type="component" value="Chromosome I"/>
</dbReference>
<feature type="compositionally biased region" description="Basic and acidic residues" evidence="1">
    <location>
        <begin position="59"/>
        <end position="71"/>
    </location>
</feature>
<dbReference type="AlphaFoldDB" id="A0A2P1QRX4"/>
<sequence>MSRSSFLSVTDTFGPALSSALSKGQDKLAKVQDKNAALVQANIIKGIRSQKYKSNWPELSEKTKERKEKQGKSPLTLIEDGEYSASYEIVTIDKSTTIVGTNSIQARALERGFEAKNIPARPHVSPAYEDSKERIIQNFKEAMREIFKK</sequence>
<reference evidence="2 3" key="1">
    <citation type="journal article" date="2015" name="Genome Announc.">
        <title>Draft Genome Sequences of Leptospira santarosai Strains U160, U164, and U233, Isolated from Asymptomatic Cattle.</title>
        <authorList>
            <person name="Kremer F.S."/>
            <person name="Eslabao M.R."/>
            <person name="Provisor M."/>
            <person name="Woloski R.D."/>
            <person name="Ramires O.V."/>
            <person name="Moreno L.Z."/>
            <person name="Moreno A.M."/>
            <person name="Hamond C."/>
            <person name="Lilenbaum W."/>
            <person name="Dellagostin O.A."/>
        </authorList>
    </citation>
    <scope>NUCLEOTIDE SEQUENCE [LARGE SCALE GENOMIC DNA]</scope>
    <source>
        <strain evidence="2 3">U160</strain>
    </source>
</reference>
<gene>
    <name evidence="2" type="ORF">XB16_1340</name>
</gene>
<dbReference type="EMBL" id="CP027843">
    <property type="protein sequence ID" value="AVQ11672.1"/>
    <property type="molecule type" value="Genomic_DNA"/>
</dbReference>
<organism evidence="2 3">
    <name type="scientific">Leptospira santarosai</name>
    <dbReference type="NCBI Taxonomy" id="28183"/>
    <lineage>
        <taxon>Bacteria</taxon>
        <taxon>Pseudomonadati</taxon>
        <taxon>Spirochaetota</taxon>
        <taxon>Spirochaetia</taxon>
        <taxon>Leptospirales</taxon>
        <taxon>Leptospiraceae</taxon>
        <taxon>Leptospira</taxon>
    </lineage>
</organism>
<accession>A0A2P1QRX4</accession>
<evidence type="ECO:0000313" key="2">
    <source>
        <dbReference type="EMBL" id="AVQ11672.1"/>
    </source>
</evidence>